<proteinExistence type="predicted"/>
<dbReference type="AlphaFoldDB" id="A0A6I9VJ61"/>
<evidence type="ECO:0000313" key="2">
    <source>
        <dbReference type="Proteomes" id="UP001652620"/>
    </source>
</evidence>
<dbReference type="KEGG" id="bdr:105231999"/>
<organism evidence="2 3">
    <name type="scientific">Bactrocera dorsalis</name>
    <name type="common">Oriental fruit fly</name>
    <name type="synonym">Dacus dorsalis</name>
    <dbReference type="NCBI Taxonomy" id="27457"/>
    <lineage>
        <taxon>Eukaryota</taxon>
        <taxon>Metazoa</taxon>
        <taxon>Ecdysozoa</taxon>
        <taxon>Arthropoda</taxon>
        <taxon>Hexapoda</taxon>
        <taxon>Insecta</taxon>
        <taxon>Pterygota</taxon>
        <taxon>Neoptera</taxon>
        <taxon>Endopterygota</taxon>
        <taxon>Diptera</taxon>
        <taxon>Brachycera</taxon>
        <taxon>Muscomorpha</taxon>
        <taxon>Tephritoidea</taxon>
        <taxon>Tephritidae</taxon>
        <taxon>Bactrocera</taxon>
        <taxon>Bactrocera</taxon>
    </lineage>
</organism>
<gene>
    <name evidence="3" type="primary">LOC105231999</name>
</gene>
<feature type="chain" id="PRO_5026861400" evidence="1">
    <location>
        <begin position="23"/>
        <end position="201"/>
    </location>
</feature>
<name>A0A6I9VJ61_BACDO</name>
<evidence type="ECO:0000313" key="3">
    <source>
        <dbReference type="RefSeq" id="XP_011211845.1"/>
    </source>
</evidence>
<dbReference type="GeneID" id="105231999"/>
<protein>
    <submittedName>
        <fullName evidence="3">Claw keratin</fullName>
    </submittedName>
</protein>
<dbReference type="InParanoid" id="A0A6I9VJ61"/>
<feature type="signal peptide" evidence="1">
    <location>
        <begin position="1"/>
        <end position="22"/>
    </location>
</feature>
<sequence length="201" mass="20227">MKCAPLIAALLAICAITTTTYAETALDSEIAASANGDEQLEEAASSLNPLEDTHKQEKRYIGGAWDPYSSRLGLGLDGTSGYGGYGGYGSYAGAAGLGGLSGYGGYGAYGGYGNYAGYGSAGYGPYGGYGSPYAYYNARFGGGYPYSRLGYNYPSNYYSGYTNSVVGGGLGGYAGGVVPPVGGVAAGTGYQYGPGISGTVY</sequence>
<dbReference type="RefSeq" id="XP_011211845.1">
    <property type="nucleotide sequence ID" value="XM_011213543.4"/>
</dbReference>
<dbReference type="OMA" id="AYYNARF"/>
<reference evidence="3" key="1">
    <citation type="submission" date="2025-08" db="UniProtKB">
        <authorList>
            <consortium name="RefSeq"/>
        </authorList>
    </citation>
    <scope>IDENTIFICATION</scope>
    <source>
        <tissue evidence="3">Adult</tissue>
    </source>
</reference>
<dbReference type="Proteomes" id="UP001652620">
    <property type="component" value="Chromosome 4"/>
</dbReference>
<keyword evidence="2" id="KW-1185">Reference proteome</keyword>
<evidence type="ECO:0000256" key="1">
    <source>
        <dbReference type="SAM" id="SignalP"/>
    </source>
</evidence>
<keyword evidence="1" id="KW-0732">Signal</keyword>
<dbReference type="OrthoDB" id="8067013at2759"/>
<accession>A0A6I9VJ61</accession>